<sequence>MPWKDNFLKKNDVKMDDFQERNKLQQEKDNLEVEKKKFQKEKDNWEVEKKRIQQENNDVQLQKNKIQQEREYLKAEMTSLNDQQKALKIEIAKLQQEKQSLENEKNKQKLTTNTPINTTPQKVPPISNNVQQITWGKSFRCQGCNREYEWGNWFDKYGFFDGWYFYFFYLKGSKNYDFEFVCYLIHSF</sequence>
<evidence type="ECO:0000313" key="2">
    <source>
        <dbReference type="EMBL" id="NDV37401.1"/>
    </source>
</evidence>
<dbReference type="AlphaFoldDB" id="A0A6B2LKS3"/>
<organism evidence="2">
    <name type="scientific">Arcella intermedia</name>
    <dbReference type="NCBI Taxonomy" id="1963864"/>
    <lineage>
        <taxon>Eukaryota</taxon>
        <taxon>Amoebozoa</taxon>
        <taxon>Tubulinea</taxon>
        <taxon>Elardia</taxon>
        <taxon>Arcellinida</taxon>
        <taxon>Sphaerothecina</taxon>
        <taxon>Arcellidae</taxon>
        <taxon>Arcella</taxon>
    </lineage>
</organism>
<proteinExistence type="predicted"/>
<feature type="region of interest" description="Disordered" evidence="1">
    <location>
        <begin position="101"/>
        <end position="125"/>
    </location>
</feature>
<protein>
    <submittedName>
        <fullName evidence="2">Uncharacterized protein</fullName>
    </submittedName>
</protein>
<reference evidence="2" key="1">
    <citation type="journal article" date="2020" name="J. Eukaryot. Microbiol.">
        <title>De novo Sequencing, Assembly and Annotation of the Transcriptome for the Free-Living Testate Amoeba Arcella intermedia.</title>
        <authorList>
            <person name="Ribeiro G.M."/>
            <person name="Porfirio-Sousa A.L."/>
            <person name="Maurer-Alcala X.X."/>
            <person name="Katz L.A."/>
            <person name="Lahr D.J.G."/>
        </authorList>
    </citation>
    <scope>NUCLEOTIDE SEQUENCE</scope>
</reference>
<feature type="compositionally biased region" description="Polar residues" evidence="1">
    <location>
        <begin position="109"/>
        <end position="125"/>
    </location>
</feature>
<evidence type="ECO:0000256" key="1">
    <source>
        <dbReference type="SAM" id="MobiDB-lite"/>
    </source>
</evidence>
<accession>A0A6B2LKS3</accession>
<name>A0A6B2LKS3_9EUKA</name>
<dbReference type="EMBL" id="GIBP01008432">
    <property type="protein sequence ID" value="NDV37401.1"/>
    <property type="molecule type" value="Transcribed_RNA"/>
</dbReference>